<dbReference type="Gene3D" id="3.40.50.10600">
    <property type="entry name" value="SpoIIaa-like domains"/>
    <property type="match status" value="1"/>
</dbReference>
<dbReference type="RefSeq" id="WP_095506981.1">
    <property type="nucleotide sequence ID" value="NZ_BSNC01000004.1"/>
</dbReference>
<dbReference type="InterPro" id="IPR021866">
    <property type="entry name" value="SpoIIAA-like"/>
</dbReference>
<dbReference type="SUPFAM" id="SSF52091">
    <property type="entry name" value="SpoIIaa-like"/>
    <property type="match status" value="1"/>
</dbReference>
<comment type="caution">
    <text evidence="1">The sequence shown here is derived from an EMBL/GenBank/DDBJ whole genome shotgun (WGS) entry which is preliminary data.</text>
</comment>
<gene>
    <name evidence="1" type="ORF">GCM10007895_13190</name>
</gene>
<reference evidence="1" key="1">
    <citation type="journal article" date="2014" name="Int. J. Syst. Evol. Microbiol.">
        <title>Complete genome sequence of Corynebacterium casei LMG S-19264T (=DSM 44701T), isolated from a smear-ripened cheese.</title>
        <authorList>
            <consortium name="US DOE Joint Genome Institute (JGI-PGF)"/>
            <person name="Walter F."/>
            <person name="Albersmeier A."/>
            <person name="Kalinowski J."/>
            <person name="Ruckert C."/>
        </authorList>
    </citation>
    <scope>NUCLEOTIDE SEQUENCE</scope>
    <source>
        <strain evidence="1">NBRC 101628</strain>
    </source>
</reference>
<evidence type="ECO:0000313" key="1">
    <source>
        <dbReference type="EMBL" id="GLP96013.1"/>
    </source>
</evidence>
<evidence type="ECO:0008006" key="3">
    <source>
        <dbReference type="Google" id="ProtNLM"/>
    </source>
</evidence>
<dbReference type="AlphaFoldDB" id="A0AA37W0U3"/>
<dbReference type="EMBL" id="BSNC01000004">
    <property type="protein sequence ID" value="GLP96013.1"/>
    <property type="molecule type" value="Genomic_DNA"/>
</dbReference>
<organism evidence="1 2">
    <name type="scientific">Paraferrimonas sedimenticola</name>
    <dbReference type="NCBI Taxonomy" id="375674"/>
    <lineage>
        <taxon>Bacteria</taxon>
        <taxon>Pseudomonadati</taxon>
        <taxon>Pseudomonadota</taxon>
        <taxon>Gammaproteobacteria</taxon>
        <taxon>Alteromonadales</taxon>
        <taxon>Ferrimonadaceae</taxon>
        <taxon>Paraferrimonas</taxon>
    </lineage>
</organism>
<accession>A0AA37W0U3</accession>
<protein>
    <recommendedName>
        <fullName evidence="3">STAS domain-containing protein</fullName>
    </recommendedName>
</protein>
<proteinExistence type="predicted"/>
<evidence type="ECO:0000313" key="2">
    <source>
        <dbReference type="Proteomes" id="UP001161422"/>
    </source>
</evidence>
<dbReference type="InterPro" id="IPR038396">
    <property type="entry name" value="SpoIIAA-like_sf"/>
</dbReference>
<dbReference type="Proteomes" id="UP001161422">
    <property type="component" value="Unassembled WGS sequence"/>
</dbReference>
<name>A0AA37W0U3_9GAMM</name>
<sequence length="136" mass="14562">MLSIAIRGASNCIVVNAQGSVKLQDFELANSQLNQQTADGASFSSLVIYIHDESSRQALARLFRHLNFVLAHRGKFTKVAIICDNPIGGMALAITRLASSAKVVRFYSCQQAELQAFIGCAIGPGCSQCKQAHCCG</sequence>
<dbReference type="InterPro" id="IPR036513">
    <property type="entry name" value="STAS_dom_sf"/>
</dbReference>
<dbReference type="Pfam" id="PF11964">
    <property type="entry name" value="SpoIIAA-like"/>
    <property type="match status" value="1"/>
</dbReference>
<reference evidence="1" key="2">
    <citation type="submission" date="2023-01" db="EMBL/GenBank/DDBJ databases">
        <title>Draft genome sequence of Paraferrimonas sedimenticola strain NBRC 101628.</title>
        <authorList>
            <person name="Sun Q."/>
            <person name="Mori K."/>
        </authorList>
    </citation>
    <scope>NUCLEOTIDE SEQUENCE</scope>
    <source>
        <strain evidence="1">NBRC 101628</strain>
    </source>
</reference>
<keyword evidence="2" id="KW-1185">Reference proteome</keyword>